<protein>
    <submittedName>
        <fullName evidence="1">Uncharacterized protein</fullName>
    </submittedName>
</protein>
<dbReference type="Proteomes" id="UP000551616">
    <property type="component" value="Unassembled WGS sequence"/>
</dbReference>
<organism evidence="1 2">
    <name type="scientific">Bremerella alba</name>
    <dbReference type="NCBI Taxonomy" id="980252"/>
    <lineage>
        <taxon>Bacteria</taxon>
        <taxon>Pseudomonadati</taxon>
        <taxon>Planctomycetota</taxon>
        <taxon>Planctomycetia</taxon>
        <taxon>Pirellulales</taxon>
        <taxon>Pirellulaceae</taxon>
        <taxon>Bremerella</taxon>
    </lineage>
</organism>
<name>A0A7V9A8J8_9BACT</name>
<reference evidence="1 2" key="1">
    <citation type="submission" date="2020-05" db="EMBL/GenBank/DDBJ databases">
        <title>Bremerella alba sp. nov., a novel planctomycete isolated from the surface of the macroalga Fucus spiralis.</title>
        <authorList>
            <person name="Godinho O."/>
            <person name="Botelho R."/>
            <person name="Albuquerque L."/>
            <person name="Wiegand S."/>
            <person name="Da Costa M.S."/>
            <person name="Lobo-Da-Cunha A."/>
            <person name="Jogler C."/>
            <person name="Lage O.M."/>
        </authorList>
    </citation>
    <scope>NUCLEOTIDE SEQUENCE [LARGE SCALE GENOMIC DNA]</scope>
    <source>
        <strain evidence="1 2">FF15</strain>
    </source>
</reference>
<dbReference type="EMBL" id="JABRWO010000009">
    <property type="protein sequence ID" value="MBA2116121.1"/>
    <property type="molecule type" value="Genomic_DNA"/>
</dbReference>
<sequence length="163" mass="17052">MVNSKVPFAADIAGRVGIWTLILILPLQSIFAGGQACMAATTLGCGESNGCQCCLEQRQGKTCCCQGSASKTHGNCCHASNTNAVECSCGIACPCGHATPVESPAIPTRDSDARADIVSWAFTVNPIDTVTQIKFPLQGLRLQLAAIQAVSVDRCSTLCRFTL</sequence>
<gene>
    <name evidence="1" type="ORF">HOV93_33100</name>
</gene>
<dbReference type="AlphaFoldDB" id="A0A7V9A8J8"/>
<evidence type="ECO:0000313" key="1">
    <source>
        <dbReference type="EMBL" id="MBA2116121.1"/>
    </source>
</evidence>
<proteinExistence type="predicted"/>
<comment type="caution">
    <text evidence="1">The sequence shown here is derived from an EMBL/GenBank/DDBJ whole genome shotgun (WGS) entry which is preliminary data.</text>
</comment>
<keyword evidence="2" id="KW-1185">Reference proteome</keyword>
<evidence type="ECO:0000313" key="2">
    <source>
        <dbReference type="Proteomes" id="UP000551616"/>
    </source>
</evidence>
<accession>A0A7V9A8J8</accession>